<dbReference type="AlphaFoldDB" id="D1BXY7"/>
<organism evidence="3 4">
    <name type="scientific">Xylanimonas cellulosilytica (strain DSM 15894 / JCM 12276 / CECT 5975 / KCTC 9989 / LMG 20990 / NBRC 107835 / XIL07)</name>
    <dbReference type="NCBI Taxonomy" id="446471"/>
    <lineage>
        <taxon>Bacteria</taxon>
        <taxon>Bacillati</taxon>
        <taxon>Actinomycetota</taxon>
        <taxon>Actinomycetes</taxon>
        <taxon>Micrococcales</taxon>
        <taxon>Promicromonosporaceae</taxon>
        <taxon>Xylanimonas</taxon>
    </lineage>
</organism>
<name>D1BXY7_XYLCX</name>
<dbReference type="Proteomes" id="UP000002255">
    <property type="component" value="Chromosome"/>
</dbReference>
<keyword evidence="1" id="KW-0732">Signal</keyword>
<reference evidence="4" key="1">
    <citation type="submission" date="2009-11" db="EMBL/GenBank/DDBJ databases">
        <title>The complete chromosome of Xylanimonas cellulosilytica DSM 15894.</title>
        <authorList>
            <consortium name="US DOE Joint Genome Institute (JGI-PGF)"/>
            <person name="Lucas S."/>
            <person name="Copeland A."/>
            <person name="Lapidus A."/>
            <person name="Glavina del Rio T."/>
            <person name="Dalin E."/>
            <person name="Tice H."/>
            <person name="Bruce D."/>
            <person name="Goodwin L."/>
            <person name="Pitluck S."/>
            <person name="Kyrpides N."/>
            <person name="Mavromatis K."/>
            <person name="Ivanova N."/>
            <person name="Mikhailova N."/>
            <person name="Foster B."/>
            <person name="Clum A."/>
            <person name="Brettin T."/>
            <person name="Detter J.C."/>
            <person name="Han C."/>
            <person name="Larimer F."/>
            <person name="Land M."/>
            <person name="Hauser L."/>
            <person name="Markowitz V."/>
            <person name="Cheng J.F."/>
            <person name="Hugenholtz P."/>
            <person name="Woyke T."/>
            <person name="Wu D."/>
            <person name="Gehrich-Schroeter G."/>
            <person name="Schneider S."/>
            <person name="Pukall S.R."/>
            <person name="Klenk H.P."/>
            <person name="Eisen J.A."/>
        </authorList>
    </citation>
    <scope>NUCLEOTIDE SEQUENCE [LARGE SCALE GENOMIC DNA]</scope>
    <source>
        <strain evidence="4">DSM 15894 / CECT 5975 / LMG 20990 / XIL07</strain>
    </source>
</reference>
<keyword evidence="4" id="KW-1185">Reference proteome</keyword>
<sequence length="543" mass="54292">MRHLSKAGSRLGAGAAALAVALGTGIVALAVPAQADGGQSVTAGSGDLAWGFKQSFRSYVGNQTAALPPIGALPFGQRITITAPATFDLAGTPASASNQATPNETLPYLLPVSGGTVTSADDLTVETTGGFAYHFPSHYFEITVDNVGVRVSDGVASVVADVEAVVTGDFGEWHAGTYGGDGVTIAVADDTDVTLTGDTVSIALTGLRLTDAGAAALPLYGTGELLDNLNLSAAVEAAPTAWTPSVTLSQANGLDPEATTTVTVTGSGFDPAANIGTRPPLAGQPTGVYVVFGKFAETWRPSEGAPSSARKVISQKWVLPEPSFTQQGGEDPYTLLNADGTFTTTVQVSADDAAEGRYGVYVFAAGGPVNAAQELYVPVTFANPGDVPIDVTVPETTTPEEPGAFEWTVSGTGAVSLGTAVQGEGAFTASGALHQVTVTDTRAGTPTWSINGTVGDFTAGDRSFSGSALGWTPAVSANTGGAVAGDAVQPGVGTALTESRTLASAPAGHAKGSATVDAGLGLRIPLTTPAGDYTGVLTLTAVG</sequence>
<dbReference type="RefSeq" id="WP_012879520.1">
    <property type="nucleotide sequence ID" value="NC_013530.1"/>
</dbReference>
<feature type="domain" description="Htaa" evidence="2">
    <location>
        <begin position="46"/>
        <end position="232"/>
    </location>
</feature>
<reference evidence="3 4" key="2">
    <citation type="journal article" date="2010" name="Stand. Genomic Sci.">
        <title>Complete genome sequence of Xylanimonas cellulosilytica type strain (XIL07).</title>
        <authorList>
            <person name="Foster B."/>
            <person name="Pukall R."/>
            <person name="Abt B."/>
            <person name="Nolan M."/>
            <person name="Glavina Del Rio T."/>
            <person name="Chen F."/>
            <person name="Lucas S."/>
            <person name="Tice H."/>
            <person name="Pitluck S."/>
            <person name="Cheng J.-F."/>
            <person name="Chertkov O."/>
            <person name="Brettin T."/>
            <person name="Han C."/>
            <person name="Detter J.C."/>
            <person name="Bruce D."/>
            <person name="Goodwin L."/>
            <person name="Ivanova N."/>
            <person name="Mavromatis K."/>
            <person name="Pati A."/>
            <person name="Mikhailova N."/>
            <person name="Chen A."/>
            <person name="Palaniappan K."/>
            <person name="Land M."/>
            <person name="Hauser L."/>
            <person name="Chang Y.-J."/>
            <person name="Jeffries C.D."/>
            <person name="Chain P."/>
            <person name="Rohde M."/>
            <person name="Goeker M."/>
            <person name="Bristow J."/>
            <person name="Eisen J.A."/>
            <person name="Markowitz V."/>
            <person name="Hugenholtz P."/>
            <person name="Kyrpides N.C."/>
            <person name="Klenk H.-P."/>
            <person name="Lapidus A."/>
        </authorList>
    </citation>
    <scope>NUCLEOTIDE SEQUENCE [LARGE SCALE GENOMIC DNA]</scope>
    <source>
        <strain evidence="4">DSM 15894 / CECT 5975 / LMG 20990 / XIL07</strain>
    </source>
</reference>
<evidence type="ECO:0000256" key="1">
    <source>
        <dbReference type="SAM" id="SignalP"/>
    </source>
</evidence>
<gene>
    <name evidence="3" type="ordered locus">Xcel_2764</name>
</gene>
<feature type="signal peptide" evidence="1">
    <location>
        <begin position="1"/>
        <end position="35"/>
    </location>
</feature>
<proteinExistence type="predicted"/>
<evidence type="ECO:0000313" key="3">
    <source>
        <dbReference type="EMBL" id="ACZ31778.1"/>
    </source>
</evidence>
<evidence type="ECO:0000313" key="4">
    <source>
        <dbReference type="Proteomes" id="UP000002255"/>
    </source>
</evidence>
<dbReference type="EMBL" id="CP001821">
    <property type="protein sequence ID" value="ACZ31778.1"/>
    <property type="molecule type" value="Genomic_DNA"/>
</dbReference>
<feature type="chain" id="PRO_5003021040" description="Htaa domain-containing protein" evidence="1">
    <location>
        <begin position="36"/>
        <end position="543"/>
    </location>
</feature>
<dbReference type="HOGENOM" id="CLU_044067_0_0_11"/>
<dbReference type="STRING" id="446471.Xcel_2764"/>
<accession>D1BXY7</accession>
<dbReference type="OrthoDB" id="7210788at2"/>
<dbReference type="eggNOG" id="COG1409">
    <property type="taxonomic scope" value="Bacteria"/>
</dbReference>
<dbReference type="Pfam" id="PF04213">
    <property type="entry name" value="HtaA"/>
    <property type="match status" value="1"/>
</dbReference>
<evidence type="ECO:0000259" key="2">
    <source>
        <dbReference type="Pfam" id="PF04213"/>
    </source>
</evidence>
<dbReference type="InterPro" id="IPR007331">
    <property type="entry name" value="Htaa"/>
</dbReference>
<protein>
    <recommendedName>
        <fullName evidence="2">Htaa domain-containing protein</fullName>
    </recommendedName>
</protein>
<dbReference type="KEGG" id="xce:Xcel_2764"/>